<comment type="caution">
    <text evidence="2">The sequence shown here is derived from an EMBL/GenBank/DDBJ whole genome shotgun (WGS) entry which is preliminary data.</text>
</comment>
<feature type="signal peptide" evidence="1">
    <location>
        <begin position="1"/>
        <end position="21"/>
    </location>
</feature>
<gene>
    <name evidence="2" type="ORF">BpHYR1_027039</name>
</gene>
<name>A0A3M7R9L8_BRAPC</name>
<feature type="chain" id="PRO_5018058111" description="Secreted protein" evidence="1">
    <location>
        <begin position="22"/>
        <end position="70"/>
    </location>
</feature>
<keyword evidence="3" id="KW-1185">Reference proteome</keyword>
<evidence type="ECO:0000256" key="1">
    <source>
        <dbReference type="SAM" id="SignalP"/>
    </source>
</evidence>
<keyword evidence="1" id="KW-0732">Signal</keyword>
<evidence type="ECO:0008006" key="4">
    <source>
        <dbReference type="Google" id="ProtNLM"/>
    </source>
</evidence>
<reference evidence="2 3" key="1">
    <citation type="journal article" date="2018" name="Sci. Rep.">
        <title>Genomic signatures of local adaptation to the degree of environmental predictability in rotifers.</title>
        <authorList>
            <person name="Franch-Gras L."/>
            <person name="Hahn C."/>
            <person name="Garcia-Roger E.M."/>
            <person name="Carmona M.J."/>
            <person name="Serra M."/>
            <person name="Gomez A."/>
        </authorList>
    </citation>
    <scope>NUCLEOTIDE SEQUENCE [LARGE SCALE GENOMIC DNA]</scope>
    <source>
        <strain evidence="2">HYR1</strain>
    </source>
</reference>
<protein>
    <recommendedName>
        <fullName evidence="4">Secreted protein</fullName>
    </recommendedName>
</protein>
<dbReference type="Proteomes" id="UP000276133">
    <property type="component" value="Unassembled WGS sequence"/>
</dbReference>
<proteinExistence type="predicted"/>
<evidence type="ECO:0000313" key="3">
    <source>
        <dbReference type="Proteomes" id="UP000276133"/>
    </source>
</evidence>
<dbReference type="OrthoDB" id="10182008at2759"/>
<sequence length="70" mass="8124">MIIFFSRTFFSLMFFEEIADGQINACKSAMFETGDYEVSCLFRNCSEKTSVWHLFGTTQKENKPMQAECT</sequence>
<dbReference type="AlphaFoldDB" id="A0A3M7R9L8"/>
<dbReference type="EMBL" id="REGN01003946">
    <property type="protein sequence ID" value="RNA19928.1"/>
    <property type="molecule type" value="Genomic_DNA"/>
</dbReference>
<accession>A0A3M7R9L8</accession>
<evidence type="ECO:0000313" key="2">
    <source>
        <dbReference type="EMBL" id="RNA19928.1"/>
    </source>
</evidence>
<organism evidence="2 3">
    <name type="scientific">Brachionus plicatilis</name>
    <name type="common">Marine rotifer</name>
    <name type="synonym">Brachionus muelleri</name>
    <dbReference type="NCBI Taxonomy" id="10195"/>
    <lineage>
        <taxon>Eukaryota</taxon>
        <taxon>Metazoa</taxon>
        <taxon>Spiralia</taxon>
        <taxon>Gnathifera</taxon>
        <taxon>Rotifera</taxon>
        <taxon>Eurotatoria</taxon>
        <taxon>Monogononta</taxon>
        <taxon>Pseudotrocha</taxon>
        <taxon>Ploima</taxon>
        <taxon>Brachionidae</taxon>
        <taxon>Brachionus</taxon>
    </lineage>
</organism>